<dbReference type="OrthoDB" id="444255at2759"/>
<feature type="region of interest" description="Disordered" evidence="1">
    <location>
        <begin position="14"/>
        <end position="45"/>
    </location>
</feature>
<evidence type="ECO:0000313" key="2">
    <source>
        <dbReference type="EMBL" id="PSC75064.1"/>
    </source>
</evidence>
<evidence type="ECO:0000256" key="1">
    <source>
        <dbReference type="SAM" id="MobiDB-lite"/>
    </source>
</evidence>
<gene>
    <name evidence="2" type="ORF">C2E20_1924</name>
</gene>
<dbReference type="InterPro" id="IPR052613">
    <property type="entry name" value="LicD_transferase"/>
</dbReference>
<dbReference type="EMBL" id="LHPF02000003">
    <property type="protein sequence ID" value="PSC75064.1"/>
    <property type="molecule type" value="Genomic_DNA"/>
</dbReference>
<dbReference type="PANTHER" id="PTHR13627:SF31">
    <property type="entry name" value="RIBITOL 5-PHOSPHATE TRANSFERASE FKRP"/>
    <property type="match status" value="1"/>
</dbReference>
<keyword evidence="3" id="KW-1185">Reference proteome</keyword>
<dbReference type="AlphaFoldDB" id="A0A2P6VLV1"/>
<name>A0A2P6VLV1_9CHLO</name>
<dbReference type="Proteomes" id="UP000239649">
    <property type="component" value="Unassembled WGS sequence"/>
</dbReference>
<proteinExistence type="predicted"/>
<reference evidence="2 3" key="1">
    <citation type="journal article" date="2018" name="Plant J.">
        <title>Genome sequences of Chlorella sorokiniana UTEX 1602 and Micractinium conductrix SAG 241.80: implications to maltose excretion by a green alga.</title>
        <authorList>
            <person name="Arriola M.B."/>
            <person name="Velmurugan N."/>
            <person name="Zhang Y."/>
            <person name="Plunkett M.H."/>
            <person name="Hondzo H."/>
            <person name="Barney B.M."/>
        </authorList>
    </citation>
    <scope>NUCLEOTIDE SEQUENCE [LARGE SCALE GENOMIC DNA]</scope>
    <source>
        <strain evidence="2 3">SAG 241.80</strain>
    </source>
</reference>
<dbReference type="PANTHER" id="PTHR13627">
    <property type="entry name" value="FUKUTIN RELATED PROTEIN"/>
    <property type="match status" value="1"/>
</dbReference>
<evidence type="ECO:0000313" key="3">
    <source>
        <dbReference type="Proteomes" id="UP000239649"/>
    </source>
</evidence>
<dbReference type="GO" id="GO:0009100">
    <property type="term" value="P:glycoprotein metabolic process"/>
    <property type="evidence" value="ECO:0007669"/>
    <property type="project" value="UniProtKB-ARBA"/>
</dbReference>
<accession>A0A2P6VLV1</accession>
<organism evidence="2 3">
    <name type="scientific">Micractinium conductrix</name>
    <dbReference type="NCBI Taxonomy" id="554055"/>
    <lineage>
        <taxon>Eukaryota</taxon>
        <taxon>Viridiplantae</taxon>
        <taxon>Chlorophyta</taxon>
        <taxon>core chlorophytes</taxon>
        <taxon>Trebouxiophyceae</taxon>
        <taxon>Chlorellales</taxon>
        <taxon>Chlorellaceae</taxon>
        <taxon>Chlorella clade</taxon>
        <taxon>Micractinium</taxon>
    </lineage>
</organism>
<protein>
    <recommendedName>
        <fullName evidence="4">LicD family protein</fullName>
    </recommendedName>
</protein>
<evidence type="ECO:0008006" key="4">
    <source>
        <dbReference type="Google" id="ProtNLM"/>
    </source>
</evidence>
<comment type="caution">
    <text evidence="2">The sequence shown here is derived from an EMBL/GenBank/DDBJ whole genome shotgun (WGS) entry which is preliminary data.</text>
</comment>
<sequence length="273" mass="30121">MSSKQQGLAARLWLGRDAEPPIEQPSSGSQGTAAKRGKEKARQKAGALRERAAAAVAHPAGRAALIGAGVWLAARGTVEAFHRVRRSYLRQLLFDLTAALEELGQEHWVDFGCLLGIHRDGDLIAHDNDIDLAVLNPEWHKLLAGLQRTLPSKYSLRVVTPNDQPQSAWLRVYCPLGMADLFGAYDAGHDEIYVDCGHGDTMHIDRHLILPAGRMEWRGRTLRTPANKEGTLAVRYGPTWRTPAYMEKGADTVEGNKLHSRMFRALGVLGIRI</sequence>